<proteinExistence type="inferred from homology"/>
<dbReference type="GO" id="GO:0048038">
    <property type="term" value="F:quinone binding"/>
    <property type="evidence" value="ECO:0007669"/>
    <property type="project" value="UniProtKB-UniRule"/>
</dbReference>
<keyword evidence="1" id="KW-1133">Transmembrane helix</keyword>
<feature type="transmembrane region" description="Helical" evidence="1">
    <location>
        <begin position="138"/>
        <end position="160"/>
    </location>
</feature>
<dbReference type="EMBL" id="VFOL01000001">
    <property type="protein sequence ID" value="TQL35517.1"/>
    <property type="molecule type" value="Genomic_DNA"/>
</dbReference>
<comment type="function">
    <text evidence="1">NDH-1 shuttles electrons from NADH, via FMN and iron-sulfur (Fe-S) centers, to quinones in the respiratory chain. Couples the redox reaction to proton translocation (for every two electrons transferred, four hydrogen ions are translocated across the cytoplasmic membrane), and thus conserves the redox energy in a proton gradient.</text>
</comment>
<dbReference type="EC" id="7.1.1.-" evidence="1"/>
<reference evidence="3 4" key="1">
    <citation type="submission" date="2019-06" db="EMBL/GenBank/DDBJ databases">
        <title>Sequencing the genomes of 1000 actinobacteria strains.</title>
        <authorList>
            <person name="Klenk H.-P."/>
        </authorList>
    </citation>
    <scope>NUCLEOTIDE SEQUENCE [LARGE SCALE GENOMIC DNA]</scope>
    <source>
        <strain evidence="3 4">DSM 44819</strain>
    </source>
</reference>
<feature type="transmembrane region" description="Helical" evidence="1">
    <location>
        <begin position="31"/>
        <end position="47"/>
    </location>
</feature>
<dbReference type="InterPro" id="IPR042106">
    <property type="entry name" value="Nuo/plastoQ_OxRdtase_6_NuoJ"/>
</dbReference>
<evidence type="ECO:0000313" key="3">
    <source>
        <dbReference type="EMBL" id="TQL35517.1"/>
    </source>
</evidence>
<comment type="catalytic activity">
    <reaction evidence="1">
        <text>a quinone + NADH + 5 H(+)(in) = a quinol + NAD(+) + 4 H(+)(out)</text>
        <dbReference type="Rhea" id="RHEA:57888"/>
        <dbReference type="ChEBI" id="CHEBI:15378"/>
        <dbReference type="ChEBI" id="CHEBI:24646"/>
        <dbReference type="ChEBI" id="CHEBI:57540"/>
        <dbReference type="ChEBI" id="CHEBI:57945"/>
        <dbReference type="ChEBI" id="CHEBI:132124"/>
    </reaction>
</comment>
<evidence type="ECO:0000313" key="4">
    <source>
        <dbReference type="Proteomes" id="UP000315983"/>
    </source>
</evidence>
<comment type="subcellular location">
    <subcellularLocation>
        <location evidence="1">Cell membrane</location>
        <topology evidence="1">Multi-pass membrane protein</topology>
    </subcellularLocation>
</comment>
<dbReference type="GeneID" id="93769918"/>
<feature type="transmembrane region" description="Helical" evidence="1">
    <location>
        <begin position="94"/>
        <end position="114"/>
    </location>
</feature>
<feature type="transmembrane region" description="Helical" evidence="1">
    <location>
        <begin position="6"/>
        <end position="24"/>
    </location>
</feature>
<protein>
    <recommendedName>
        <fullName evidence="1">NADH-quinone oxidoreductase subunit J</fullName>
        <ecNumber evidence="1">7.1.1.-</ecNumber>
    </recommendedName>
</protein>
<dbReference type="AlphaFoldDB" id="A0A542XI81"/>
<dbReference type="Proteomes" id="UP000315983">
    <property type="component" value="Unassembled WGS sequence"/>
</dbReference>
<keyword evidence="1" id="KW-0472">Membrane</keyword>
<dbReference type="Proteomes" id="UP000677457">
    <property type="component" value="Unassembled WGS sequence"/>
</dbReference>
<reference evidence="2 5" key="2">
    <citation type="submission" date="2021-03" db="EMBL/GenBank/DDBJ databases">
        <title>Whole genome shotgun sequence of Salinispora arenicola NBRC 105043.</title>
        <authorList>
            <person name="Komaki H."/>
            <person name="Tamura T."/>
        </authorList>
    </citation>
    <scope>NUCLEOTIDE SEQUENCE [LARGE SCALE GENOMIC DNA]</scope>
    <source>
        <strain evidence="2 5">NBRC 105043</strain>
    </source>
</reference>
<dbReference type="InterPro" id="IPR001457">
    <property type="entry name" value="NADH_UbQ/plastoQ_OxRdtase_su6"/>
</dbReference>
<keyword evidence="3" id="KW-0830">Ubiquinone</keyword>
<dbReference type="GO" id="GO:0005886">
    <property type="term" value="C:plasma membrane"/>
    <property type="evidence" value="ECO:0007669"/>
    <property type="project" value="UniProtKB-SubCell"/>
</dbReference>
<evidence type="ECO:0000256" key="1">
    <source>
        <dbReference type="RuleBase" id="RU004429"/>
    </source>
</evidence>
<dbReference type="GO" id="GO:0008137">
    <property type="term" value="F:NADH dehydrogenase (ubiquinone) activity"/>
    <property type="evidence" value="ECO:0007669"/>
    <property type="project" value="UniProtKB-UniRule"/>
</dbReference>
<evidence type="ECO:0000313" key="2">
    <source>
        <dbReference type="EMBL" id="GIM85105.1"/>
    </source>
</evidence>
<dbReference type="Pfam" id="PF00499">
    <property type="entry name" value="Oxidored_q3"/>
    <property type="match status" value="1"/>
</dbReference>
<comment type="similarity">
    <text evidence="1">Belongs to the complex I subunit 6 family.</text>
</comment>
<dbReference type="Gene3D" id="1.20.120.1200">
    <property type="entry name" value="NADH-ubiquinone/plastoquinone oxidoreductase chain 6, subunit NuoJ"/>
    <property type="match status" value="1"/>
</dbReference>
<sequence length="187" mass="19905">MVTHVVFWALAVVAVLAGAAVFVVDSMARASYSLAVSFIVVGLQVMLLQQRYVGVLIILMMVMEMAIMAVYMNMFMGMNPALMSMNMVHGTRHALPVSVGVFVLLAAGALFAPWPSRRGSPPDDVTAALGTELMGPKMLTMAAVGVVMAVTIVGGVVLAAHRTRYDRFGDDLRRRPAADPQPGGVGR</sequence>
<keyword evidence="1" id="KW-0812">Transmembrane</keyword>
<keyword evidence="1" id="KW-0520">NAD</keyword>
<gene>
    <name evidence="3" type="ORF">FB564_0564</name>
    <name evidence="2" type="ORF">Sar04_20790</name>
</gene>
<accession>A0A542XI81</accession>
<dbReference type="RefSeq" id="WP_012180940.1">
    <property type="nucleotide sequence ID" value="NZ_BOQM01000011.1"/>
</dbReference>
<keyword evidence="1" id="KW-0874">Quinone</keyword>
<keyword evidence="1" id="KW-1003">Cell membrane</keyword>
<evidence type="ECO:0000313" key="5">
    <source>
        <dbReference type="Proteomes" id="UP000677457"/>
    </source>
</evidence>
<comment type="caution">
    <text evidence="3">The sequence shown here is derived from an EMBL/GenBank/DDBJ whole genome shotgun (WGS) entry which is preliminary data.</text>
</comment>
<organism evidence="3 4">
    <name type="scientific">Salinispora arenicola</name>
    <dbReference type="NCBI Taxonomy" id="168697"/>
    <lineage>
        <taxon>Bacteria</taxon>
        <taxon>Bacillati</taxon>
        <taxon>Actinomycetota</taxon>
        <taxon>Actinomycetes</taxon>
        <taxon>Micromonosporales</taxon>
        <taxon>Micromonosporaceae</taxon>
        <taxon>Salinispora</taxon>
    </lineage>
</organism>
<dbReference type="EMBL" id="BOQM01000011">
    <property type="protein sequence ID" value="GIM85105.1"/>
    <property type="molecule type" value="Genomic_DNA"/>
</dbReference>
<feature type="transmembrane region" description="Helical" evidence="1">
    <location>
        <begin position="53"/>
        <end position="73"/>
    </location>
</feature>
<keyword evidence="5" id="KW-1185">Reference proteome</keyword>
<dbReference type="OMA" id="MAVFMIM"/>
<name>A0A542XI81_SALAC</name>